<dbReference type="EMBL" id="JAQQWL010000006">
    <property type="protein sequence ID" value="KAK8069251.1"/>
    <property type="molecule type" value="Genomic_DNA"/>
</dbReference>
<sequence>MVRLAGTCSGCSLVGESADPVDCCDLYGQTPLFHESLVEGGDVTCFTADWLSDEGARSTWSTTSEEWSLLSNLIKDDIYCDGRPWGAAARASDSRLGIVHCR</sequence>
<dbReference type="GeneID" id="92090339"/>
<dbReference type="Proteomes" id="UP001480595">
    <property type="component" value="Unassembled WGS sequence"/>
</dbReference>
<protein>
    <submittedName>
        <fullName evidence="1">Uncharacterized protein</fullName>
    </submittedName>
</protein>
<evidence type="ECO:0000313" key="1">
    <source>
        <dbReference type="EMBL" id="KAK8069251.1"/>
    </source>
</evidence>
<reference evidence="1 2" key="1">
    <citation type="submission" date="2023-01" db="EMBL/GenBank/DDBJ databases">
        <title>Analysis of 21 Apiospora genomes using comparative genomics revels a genus with tremendous synthesis potential of carbohydrate active enzymes and secondary metabolites.</title>
        <authorList>
            <person name="Sorensen T."/>
        </authorList>
    </citation>
    <scope>NUCLEOTIDE SEQUENCE [LARGE SCALE GENOMIC DNA]</scope>
    <source>
        <strain evidence="1 2">CBS 135458</strain>
    </source>
</reference>
<name>A0ABR1VDF4_9PEZI</name>
<gene>
    <name evidence="1" type="ORF">PG994_005867</name>
</gene>
<keyword evidence="2" id="KW-1185">Reference proteome</keyword>
<comment type="caution">
    <text evidence="1">The sequence shown here is derived from an EMBL/GenBank/DDBJ whole genome shotgun (WGS) entry which is preliminary data.</text>
</comment>
<accession>A0ABR1VDF4</accession>
<evidence type="ECO:0000313" key="2">
    <source>
        <dbReference type="Proteomes" id="UP001480595"/>
    </source>
</evidence>
<dbReference type="RefSeq" id="XP_066716545.1">
    <property type="nucleotide sequence ID" value="XM_066857276.1"/>
</dbReference>
<organism evidence="1 2">
    <name type="scientific">Apiospora phragmitis</name>
    <dbReference type="NCBI Taxonomy" id="2905665"/>
    <lineage>
        <taxon>Eukaryota</taxon>
        <taxon>Fungi</taxon>
        <taxon>Dikarya</taxon>
        <taxon>Ascomycota</taxon>
        <taxon>Pezizomycotina</taxon>
        <taxon>Sordariomycetes</taxon>
        <taxon>Xylariomycetidae</taxon>
        <taxon>Amphisphaeriales</taxon>
        <taxon>Apiosporaceae</taxon>
        <taxon>Apiospora</taxon>
    </lineage>
</organism>
<proteinExistence type="predicted"/>